<dbReference type="Pfam" id="PF20167">
    <property type="entry name" value="Transposase_32"/>
    <property type="match status" value="1"/>
</dbReference>
<dbReference type="Proteomes" id="UP001396334">
    <property type="component" value="Unassembled WGS sequence"/>
</dbReference>
<keyword evidence="4" id="KW-1185">Reference proteome</keyword>
<dbReference type="EMBL" id="JBBPBN010000011">
    <property type="protein sequence ID" value="KAK9028459.1"/>
    <property type="molecule type" value="Genomic_DNA"/>
</dbReference>
<name>A0ABR2SU30_9ROSI</name>
<dbReference type="InterPro" id="IPR046796">
    <property type="entry name" value="Transposase_32_dom"/>
</dbReference>
<protein>
    <recommendedName>
        <fullName evidence="2">Putative plant transposon protein domain-containing protein</fullName>
    </recommendedName>
</protein>
<sequence length="285" mass="31534">MHFLKHNLMPTSHTAIVNLPKLHLLHSILNARSINLGQLIVDEAFAGITRKQCRLLFPRLITSLCRQKGVMEDETDFFIRGRQGIKPSQIPSLMGFDEDATTRAPPGGAHEVPLFPIFPRNLFQHARPTIQKNSQEHQTPHALQTKKHAASTSIATPQTHPPVPDERATAQVPPAPAQGLKTPTSAPKFSSKAPSSARRTLTRKGKALVKPNPPTPAPETTVEFDSADDDEDIPDALIRFPARNDQTKAGERIHQKQQILEKGSCADAALDQRPRIRLSKRLTTF</sequence>
<reference evidence="3 4" key="1">
    <citation type="journal article" date="2024" name="G3 (Bethesda)">
        <title>Genome assembly of Hibiscus sabdariffa L. provides insights into metabolisms of medicinal natural products.</title>
        <authorList>
            <person name="Kim T."/>
        </authorList>
    </citation>
    <scope>NUCLEOTIDE SEQUENCE [LARGE SCALE GENOMIC DNA]</scope>
    <source>
        <strain evidence="3">TK-2024</strain>
        <tissue evidence="3">Old leaves</tissue>
    </source>
</reference>
<organism evidence="3 4">
    <name type="scientific">Hibiscus sabdariffa</name>
    <name type="common">roselle</name>
    <dbReference type="NCBI Taxonomy" id="183260"/>
    <lineage>
        <taxon>Eukaryota</taxon>
        <taxon>Viridiplantae</taxon>
        <taxon>Streptophyta</taxon>
        <taxon>Embryophyta</taxon>
        <taxon>Tracheophyta</taxon>
        <taxon>Spermatophyta</taxon>
        <taxon>Magnoliopsida</taxon>
        <taxon>eudicotyledons</taxon>
        <taxon>Gunneridae</taxon>
        <taxon>Pentapetalae</taxon>
        <taxon>rosids</taxon>
        <taxon>malvids</taxon>
        <taxon>Malvales</taxon>
        <taxon>Malvaceae</taxon>
        <taxon>Malvoideae</taxon>
        <taxon>Hibiscus</taxon>
    </lineage>
</organism>
<feature type="domain" description="Putative plant transposon protein" evidence="2">
    <location>
        <begin position="1"/>
        <end position="70"/>
    </location>
</feature>
<evidence type="ECO:0000259" key="2">
    <source>
        <dbReference type="Pfam" id="PF20167"/>
    </source>
</evidence>
<evidence type="ECO:0000313" key="4">
    <source>
        <dbReference type="Proteomes" id="UP001396334"/>
    </source>
</evidence>
<feature type="region of interest" description="Disordered" evidence="1">
    <location>
        <begin position="131"/>
        <end position="230"/>
    </location>
</feature>
<proteinExistence type="predicted"/>
<feature type="compositionally biased region" description="Low complexity" evidence="1">
    <location>
        <begin position="185"/>
        <end position="197"/>
    </location>
</feature>
<evidence type="ECO:0000313" key="3">
    <source>
        <dbReference type="EMBL" id="KAK9028459.1"/>
    </source>
</evidence>
<gene>
    <name evidence="3" type="ORF">V6N11_025619</name>
</gene>
<comment type="caution">
    <text evidence="3">The sequence shown here is derived from an EMBL/GenBank/DDBJ whole genome shotgun (WGS) entry which is preliminary data.</text>
</comment>
<accession>A0ABR2SU30</accession>
<evidence type="ECO:0000256" key="1">
    <source>
        <dbReference type="SAM" id="MobiDB-lite"/>
    </source>
</evidence>